<dbReference type="AlphaFoldDB" id="A0A0V0GNL3"/>
<protein>
    <submittedName>
        <fullName evidence="2">Putative ovule protein</fullName>
    </submittedName>
</protein>
<name>A0A0V0GNL3_SOLCH</name>
<accession>A0A0V0GNL3</accession>
<organism evidence="2">
    <name type="scientific">Solanum chacoense</name>
    <name type="common">Chaco potato</name>
    <dbReference type="NCBI Taxonomy" id="4108"/>
    <lineage>
        <taxon>Eukaryota</taxon>
        <taxon>Viridiplantae</taxon>
        <taxon>Streptophyta</taxon>
        <taxon>Embryophyta</taxon>
        <taxon>Tracheophyta</taxon>
        <taxon>Spermatophyta</taxon>
        <taxon>Magnoliopsida</taxon>
        <taxon>eudicotyledons</taxon>
        <taxon>Gunneridae</taxon>
        <taxon>Pentapetalae</taxon>
        <taxon>asterids</taxon>
        <taxon>lamiids</taxon>
        <taxon>Solanales</taxon>
        <taxon>Solanaceae</taxon>
        <taxon>Solanoideae</taxon>
        <taxon>Solaneae</taxon>
        <taxon>Solanum</taxon>
    </lineage>
</organism>
<feature type="chain" id="PRO_5006865430" evidence="1">
    <location>
        <begin position="22"/>
        <end position="80"/>
    </location>
</feature>
<dbReference type="EMBL" id="GEDG01034928">
    <property type="protein sequence ID" value="JAP09482.1"/>
    <property type="molecule type" value="Transcribed_RNA"/>
</dbReference>
<keyword evidence="1" id="KW-0732">Signal</keyword>
<evidence type="ECO:0000256" key="1">
    <source>
        <dbReference type="SAM" id="SignalP"/>
    </source>
</evidence>
<evidence type="ECO:0000313" key="2">
    <source>
        <dbReference type="EMBL" id="JAP09482.1"/>
    </source>
</evidence>
<proteinExistence type="predicted"/>
<reference evidence="2" key="1">
    <citation type="submission" date="2015-12" db="EMBL/GenBank/DDBJ databases">
        <title>Gene expression during late stages of embryo sac development: a critical building block for successful pollen-pistil interactions.</title>
        <authorList>
            <person name="Liu Y."/>
            <person name="Joly V."/>
            <person name="Sabar M."/>
            <person name="Matton D.P."/>
        </authorList>
    </citation>
    <scope>NUCLEOTIDE SEQUENCE</scope>
</reference>
<sequence length="80" mass="9145">MVPSKGTCWAILAWLSNNLACFRVKMITPCLKDKDNHKHKLLVVYVDNITDDNHEGIIPLNNFSDTFKAKISITKILPKY</sequence>
<feature type="signal peptide" evidence="1">
    <location>
        <begin position="1"/>
        <end position="21"/>
    </location>
</feature>